<feature type="transmembrane region" description="Helical" evidence="1">
    <location>
        <begin position="340"/>
        <end position="366"/>
    </location>
</feature>
<feature type="transmembrane region" description="Helical" evidence="1">
    <location>
        <begin position="455"/>
        <end position="473"/>
    </location>
</feature>
<dbReference type="RefSeq" id="WP_194696094.1">
    <property type="nucleotide sequence ID" value="NZ_JADKPO010000010.1"/>
</dbReference>
<feature type="transmembrane region" description="Helical" evidence="1">
    <location>
        <begin position="427"/>
        <end position="448"/>
    </location>
</feature>
<sequence length="528" mass="54103">MNAYAGTWPLTRAALRRDRVFVTVWVLLLVVVVYASASATVSIYPTAADRVQAAEAINSSPAIVALYGPILDVRSEGELAMTKLTVLYAAFVALLFLVLVRRHTRTEEESGRAELLGATAVGRDAQLAAAVLESGSVAAALGILAAVACVVGGLPVVGSIGFAASWVGVSWVAIGLTAVACQLSASARTCAALAGAGIAVLFGLRVVGDTGPEWVSWLSPFGWSTRLRAWSEPRWWVLLLYAVLGAGLVVSARMLQHGRDLGSGVLAARPGPAHGSPRLADAFALTWRVHRTMVSSWTVGVAALGLVMGAIAPGVGDLLDTDAGRQVIESLGGVGALQDALVAAVLSIAAVVVTCFAIAVVGHGAGDERDGRTEQVLATAVTRSRTFVATAVISLGGASWLLLVTGAGAALGLGMQAGGGAGDLGRFAGAALAQSPAVWVVAAAALLLHAFGSRLAVVAWALLASCFAIGQVGELLKLPDAVTGLSPYTHLPAMPVESFAATPTIWLTAIAAALTVTAWWRYRERDIG</sequence>
<evidence type="ECO:0000313" key="3">
    <source>
        <dbReference type="Proteomes" id="UP000660668"/>
    </source>
</evidence>
<dbReference type="Proteomes" id="UP000660668">
    <property type="component" value="Unassembled WGS sequence"/>
</dbReference>
<keyword evidence="1" id="KW-1133">Transmembrane helix</keyword>
<organism evidence="2 3">
    <name type="scientific">Nocardioides agariphilus</name>
    <dbReference type="NCBI Taxonomy" id="433664"/>
    <lineage>
        <taxon>Bacteria</taxon>
        <taxon>Bacillati</taxon>
        <taxon>Actinomycetota</taxon>
        <taxon>Actinomycetes</taxon>
        <taxon>Propionibacteriales</taxon>
        <taxon>Nocardioidaceae</taxon>
        <taxon>Nocardioides</taxon>
    </lineage>
</organism>
<feature type="transmembrane region" description="Helical" evidence="1">
    <location>
        <begin position="294"/>
        <end position="315"/>
    </location>
</feature>
<feature type="transmembrane region" description="Helical" evidence="1">
    <location>
        <begin position="20"/>
        <end position="44"/>
    </location>
</feature>
<feature type="transmembrane region" description="Helical" evidence="1">
    <location>
        <begin position="80"/>
        <end position="100"/>
    </location>
</feature>
<dbReference type="AlphaFoldDB" id="A0A930VN95"/>
<evidence type="ECO:0000313" key="2">
    <source>
        <dbReference type="EMBL" id="MBF4767948.1"/>
    </source>
</evidence>
<feature type="transmembrane region" description="Helical" evidence="1">
    <location>
        <begin position="190"/>
        <end position="208"/>
    </location>
</feature>
<comment type="caution">
    <text evidence="2">The sequence shown here is derived from an EMBL/GenBank/DDBJ whole genome shotgun (WGS) entry which is preliminary data.</text>
</comment>
<keyword evidence="3" id="KW-1185">Reference proteome</keyword>
<name>A0A930VN95_9ACTN</name>
<feature type="transmembrane region" description="Helical" evidence="1">
    <location>
        <begin position="504"/>
        <end position="522"/>
    </location>
</feature>
<feature type="transmembrane region" description="Helical" evidence="1">
    <location>
        <begin position="163"/>
        <end position="183"/>
    </location>
</feature>
<feature type="transmembrane region" description="Helical" evidence="1">
    <location>
        <begin position="235"/>
        <end position="255"/>
    </location>
</feature>
<proteinExistence type="predicted"/>
<dbReference type="EMBL" id="JADKPO010000010">
    <property type="protein sequence ID" value="MBF4767948.1"/>
    <property type="molecule type" value="Genomic_DNA"/>
</dbReference>
<keyword evidence="1" id="KW-0812">Transmembrane</keyword>
<keyword evidence="1" id="KW-0472">Membrane</keyword>
<protein>
    <recommendedName>
        <fullName evidence="4">ABC-2 type transport system permease protein</fullName>
    </recommendedName>
</protein>
<accession>A0A930VN95</accession>
<gene>
    <name evidence="2" type="ORF">ISU10_09235</name>
</gene>
<feature type="transmembrane region" description="Helical" evidence="1">
    <location>
        <begin position="137"/>
        <end position="157"/>
    </location>
</feature>
<feature type="transmembrane region" description="Helical" evidence="1">
    <location>
        <begin position="387"/>
        <end position="415"/>
    </location>
</feature>
<evidence type="ECO:0000256" key="1">
    <source>
        <dbReference type="SAM" id="Phobius"/>
    </source>
</evidence>
<evidence type="ECO:0008006" key="4">
    <source>
        <dbReference type="Google" id="ProtNLM"/>
    </source>
</evidence>
<reference evidence="2" key="1">
    <citation type="submission" date="2020-11" db="EMBL/GenBank/DDBJ databases">
        <title>Nocardioides cynanchi sp. nov., isolated from soil of rhizosphere of Cynanchum wilfordii.</title>
        <authorList>
            <person name="Lee J.-S."/>
            <person name="Suh M.K."/>
            <person name="Kim J.-S."/>
        </authorList>
    </citation>
    <scope>NUCLEOTIDE SEQUENCE</scope>
    <source>
        <strain evidence="2">KCTC 19276</strain>
    </source>
</reference>